<dbReference type="RefSeq" id="WP_006227059.1">
    <property type="nucleotide sequence ID" value="NZ_ALJE01000039.1"/>
</dbReference>
<organism evidence="2 5">
    <name type="scientific">Achromobacter marplatensis</name>
    <dbReference type="NCBI Taxonomy" id="470868"/>
    <lineage>
        <taxon>Bacteria</taxon>
        <taxon>Pseudomonadati</taxon>
        <taxon>Pseudomonadota</taxon>
        <taxon>Betaproteobacteria</taxon>
        <taxon>Burkholderiales</taxon>
        <taxon>Alcaligenaceae</taxon>
        <taxon>Achromobacter</taxon>
    </lineage>
</organism>
<evidence type="ECO:0000256" key="1">
    <source>
        <dbReference type="SAM" id="SignalP"/>
    </source>
</evidence>
<protein>
    <recommendedName>
        <fullName evidence="6">Secreted protein</fullName>
    </recommendedName>
</protein>
<proteinExistence type="predicted"/>
<gene>
    <name evidence="3" type="ORF">DFP87_1011294</name>
    <name evidence="2" type="ORF">N5K24_04590</name>
</gene>
<dbReference type="AlphaFoldDB" id="J4P4G3"/>
<evidence type="ECO:0000313" key="5">
    <source>
        <dbReference type="Proteomes" id="UP001161276"/>
    </source>
</evidence>
<keyword evidence="4" id="KW-1185">Reference proteome</keyword>
<dbReference type="Proteomes" id="UP000252124">
    <property type="component" value="Unassembled WGS sequence"/>
</dbReference>
<reference evidence="3 4" key="1">
    <citation type="submission" date="2018-06" db="EMBL/GenBank/DDBJ databases">
        <title>Genomic Encyclopedia of Type Strains, Phase III (KMG-III): the genomes of soil and plant-associated and newly described type strains.</title>
        <authorList>
            <person name="Whitman W."/>
        </authorList>
    </citation>
    <scope>NUCLEOTIDE SEQUENCE [LARGE SCALE GENOMIC DNA]</scope>
    <source>
        <strain evidence="3 4">CECT 7342</strain>
    </source>
</reference>
<evidence type="ECO:0000313" key="3">
    <source>
        <dbReference type="EMBL" id="RBP24784.1"/>
    </source>
</evidence>
<evidence type="ECO:0000313" key="2">
    <source>
        <dbReference type="EMBL" id="MDH2049655.1"/>
    </source>
</evidence>
<accession>J4P4G3</accession>
<name>J4P4G3_9BURK</name>
<feature type="chain" id="PRO_5044735062" description="Secreted protein" evidence="1">
    <location>
        <begin position="29"/>
        <end position="165"/>
    </location>
</feature>
<feature type="signal peptide" evidence="1">
    <location>
        <begin position="1"/>
        <end position="28"/>
    </location>
</feature>
<sequence>MNPIRPAVAACALGAMLTLASFSQAAHAQAATEATGTKPLATGLTETGTAEGQVVEAVRSGDILTLKVRFKPIVPGKTEMVYSQITKNDYEDSFYVIAGNKKHLLLKDSNDKPLTNPKLVLKTSKDAPIAGAWQGKFPAPPKDITEVSLTIPGVETFDAIKITDR</sequence>
<evidence type="ECO:0000313" key="4">
    <source>
        <dbReference type="Proteomes" id="UP000252124"/>
    </source>
</evidence>
<dbReference type="EMBL" id="JAOCKG010000002">
    <property type="protein sequence ID" value="MDH2049655.1"/>
    <property type="molecule type" value="Genomic_DNA"/>
</dbReference>
<dbReference type="EMBL" id="QNRM01000001">
    <property type="protein sequence ID" value="RBP24784.1"/>
    <property type="molecule type" value="Genomic_DNA"/>
</dbReference>
<keyword evidence="1" id="KW-0732">Signal</keyword>
<evidence type="ECO:0008006" key="6">
    <source>
        <dbReference type="Google" id="ProtNLM"/>
    </source>
</evidence>
<dbReference type="eggNOG" id="ENOG5032Y85">
    <property type="taxonomic scope" value="Bacteria"/>
</dbReference>
<dbReference type="Proteomes" id="UP001161276">
    <property type="component" value="Unassembled WGS sequence"/>
</dbReference>
<comment type="caution">
    <text evidence="2">The sequence shown here is derived from an EMBL/GenBank/DDBJ whole genome shotgun (WGS) entry which is preliminary data.</text>
</comment>
<reference evidence="2" key="2">
    <citation type="submission" date="2022-09" db="EMBL/GenBank/DDBJ databases">
        <title>Intensive care unit water sources are persistently colonized with multi-drug resistant bacteria and are the site of extensive horizontal gene transfer of antibiotic resistance genes.</title>
        <authorList>
            <person name="Diorio-Toth L."/>
        </authorList>
    </citation>
    <scope>NUCLEOTIDE SEQUENCE</scope>
    <source>
        <strain evidence="2">GD03676</strain>
    </source>
</reference>
<accession>A0A366GCW4</accession>